<dbReference type="EMBL" id="CP090569">
    <property type="protein sequence ID" value="USF86597.1"/>
    <property type="molecule type" value="Genomic_DNA"/>
</dbReference>
<protein>
    <submittedName>
        <fullName evidence="1">Uncharacterized protein</fullName>
    </submittedName>
</protein>
<name>A0A9J6ZV66_9GAMM</name>
<keyword evidence="2" id="KW-1185">Reference proteome</keyword>
<sequence>MAKLWQSAGIKTHVTGVRCGKICWSNAVSAGVGKIYIFFGSALAADRSFCQGIY</sequence>
<evidence type="ECO:0000313" key="2">
    <source>
        <dbReference type="Proteomes" id="UP001056649"/>
    </source>
</evidence>
<dbReference type="RefSeq" id="WP_240991575.1">
    <property type="nucleotide sequence ID" value="NZ_CP090569.1"/>
</dbReference>
<organism evidence="1 2">
    <name type="scientific">Candidatus Endoriftia persephonae</name>
    <dbReference type="NCBI Taxonomy" id="393765"/>
    <lineage>
        <taxon>Bacteria</taxon>
        <taxon>Pseudomonadati</taxon>
        <taxon>Pseudomonadota</taxon>
        <taxon>Gammaproteobacteria</taxon>
        <taxon>Chromatiales</taxon>
        <taxon>Sedimenticolaceae</taxon>
        <taxon>Candidatus Endoriftia</taxon>
    </lineage>
</organism>
<evidence type="ECO:0000313" key="1">
    <source>
        <dbReference type="EMBL" id="USF86597.1"/>
    </source>
</evidence>
<reference evidence="1" key="1">
    <citation type="journal article" date="2022" name="Mol. Ecol. Resour.">
        <title>The complete and closed genome of the facultative generalist Candidatus Endoriftia persephone from deep-sea hydrothermal vents.</title>
        <authorList>
            <person name="de Oliveira A.L."/>
            <person name="Srivastava A."/>
            <person name="Espada-Hinojosa S."/>
            <person name="Bright M."/>
        </authorList>
    </citation>
    <scope>NUCLEOTIDE SEQUENCE</scope>
    <source>
        <strain evidence="1">Tica-EPR-9o50.N</strain>
    </source>
</reference>
<dbReference type="KEGG" id="eps:L0Y14_10660"/>
<accession>A0A9J6ZV66</accession>
<dbReference type="Proteomes" id="UP001056649">
    <property type="component" value="Chromosome"/>
</dbReference>
<proteinExistence type="predicted"/>
<dbReference type="AlphaFoldDB" id="A0A9J6ZV66"/>
<gene>
    <name evidence="1" type="ORF">L0Y14_10660</name>
</gene>